<dbReference type="GO" id="GO:0006313">
    <property type="term" value="P:DNA transposition"/>
    <property type="evidence" value="ECO:0007669"/>
    <property type="project" value="InterPro"/>
</dbReference>
<dbReference type="GO" id="GO:0004803">
    <property type="term" value="F:transposase activity"/>
    <property type="evidence" value="ECO:0007669"/>
    <property type="project" value="InterPro"/>
</dbReference>
<dbReference type="SUPFAM" id="SSF143422">
    <property type="entry name" value="Transposase IS200-like"/>
    <property type="match status" value="1"/>
</dbReference>
<sequence>MRDGPQNGEMEDKQPDLRPFVNFQRSVPQKRGFCGVVSNRLVYEFERRSDVMVRTPRDWRPGATYHVTARGNRKQDLFHDIEDRKKYLSYLQDTKDKYPFTIHAYCLMSNHIHLLIETHDVPLEQIFRILHTRYAIYFNKKYDYVGHVFQGRYGSTKIDTPAYFIKVSRYIHQNPVKAKLTIVPEYYPWSSYPSYVHSIDNPLLSKERTLAYFPDSEVKLYKEYVDKVEEKEDANEDFAENTNKMVKK</sequence>
<evidence type="ECO:0000313" key="2">
    <source>
        <dbReference type="EMBL" id="RBP04750.1"/>
    </source>
</evidence>
<feature type="domain" description="Transposase IS200-like" evidence="1">
    <location>
        <begin position="60"/>
        <end position="174"/>
    </location>
</feature>
<dbReference type="Gene3D" id="3.30.70.1290">
    <property type="entry name" value="Transposase IS200-like"/>
    <property type="match status" value="1"/>
</dbReference>
<dbReference type="SMART" id="SM01321">
    <property type="entry name" value="Y1_Tnp"/>
    <property type="match status" value="1"/>
</dbReference>
<comment type="caution">
    <text evidence="2">The sequence shown here is derived from an EMBL/GenBank/DDBJ whole genome shotgun (WGS) entry which is preliminary data.</text>
</comment>
<dbReference type="InterPro" id="IPR036515">
    <property type="entry name" value="Transposase_17_sf"/>
</dbReference>
<gene>
    <name evidence="2" type="ORF">DET59_10537</name>
</gene>
<name>A0A366EST5_9BACI</name>
<dbReference type="Proteomes" id="UP000252118">
    <property type="component" value="Unassembled WGS sequence"/>
</dbReference>
<dbReference type="PANTHER" id="PTHR34322:SF2">
    <property type="entry name" value="TRANSPOSASE IS200-LIKE DOMAIN-CONTAINING PROTEIN"/>
    <property type="match status" value="1"/>
</dbReference>
<dbReference type="PANTHER" id="PTHR34322">
    <property type="entry name" value="TRANSPOSASE, Y1_TNP DOMAIN-CONTAINING"/>
    <property type="match status" value="1"/>
</dbReference>
<evidence type="ECO:0000313" key="3">
    <source>
        <dbReference type="Proteomes" id="UP000252118"/>
    </source>
</evidence>
<dbReference type="GO" id="GO:0003677">
    <property type="term" value="F:DNA binding"/>
    <property type="evidence" value="ECO:0007669"/>
    <property type="project" value="InterPro"/>
</dbReference>
<protein>
    <submittedName>
        <fullName evidence="2">REP element-mobilizing transposase RayT</fullName>
    </submittedName>
</protein>
<accession>A0A366EST5</accession>
<proteinExistence type="predicted"/>
<dbReference type="EMBL" id="QNRJ01000005">
    <property type="protein sequence ID" value="RBP04750.1"/>
    <property type="molecule type" value="Genomic_DNA"/>
</dbReference>
<organism evidence="2 3">
    <name type="scientific">Rossellomorea aquimaris</name>
    <dbReference type="NCBI Taxonomy" id="189382"/>
    <lineage>
        <taxon>Bacteria</taxon>
        <taxon>Bacillati</taxon>
        <taxon>Bacillota</taxon>
        <taxon>Bacilli</taxon>
        <taxon>Bacillales</taxon>
        <taxon>Bacillaceae</taxon>
        <taxon>Rossellomorea</taxon>
    </lineage>
</organism>
<dbReference type="Pfam" id="PF01797">
    <property type="entry name" value="Y1_Tnp"/>
    <property type="match status" value="1"/>
</dbReference>
<evidence type="ECO:0000259" key="1">
    <source>
        <dbReference type="SMART" id="SM01321"/>
    </source>
</evidence>
<reference evidence="2 3" key="1">
    <citation type="submission" date="2018-06" db="EMBL/GenBank/DDBJ databases">
        <title>Freshwater and sediment microbial communities from various areas in North America, analyzing microbe dynamics in response to fracking.</title>
        <authorList>
            <person name="Lamendella R."/>
        </authorList>
    </citation>
    <scope>NUCLEOTIDE SEQUENCE [LARGE SCALE GENOMIC DNA]</scope>
    <source>
        <strain evidence="2 3">97B</strain>
    </source>
</reference>
<dbReference type="InterPro" id="IPR002686">
    <property type="entry name" value="Transposase_17"/>
</dbReference>
<dbReference type="AlphaFoldDB" id="A0A366EST5"/>